<dbReference type="OrthoDB" id="10457319at2759"/>
<reference evidence="2 3" key="1">
    <citation type="submission" date="2018-01" db="EMBL/GenBank/DDBJ databases">
        <title>Harnessing the power of phylogenomics to disentangle the directionality and signatures of interkingdom host jumping in the parasitic fungal genus Tolypocladium.</title>
        <authorList>
            <person name="Quandt C.A."/>
            <person name="Patterson W."/>
            <person name="Spatafora J.W."/>
        </authorList>
    </citation>
    <scope>NUCLEOTIDE SEQUENCE [LARGE SCALE GENOMIC DNA]</scope>
    <source>
        <strain evidence="2 3">NRBC 100945</strain>
    </source>
</reference>
<comment type="caution">
    <text evidence="2">The sequence shown here is derived from an EMBL/GenBank/DDBJ whole genome shotgun (WGS) entry which is preliminary data.</text>
</comment>
<feature type="non-terminal residue" evidence="2">
    <location>
        <position position="1"/>
    </location>
</feature>
<feature type="compositionally biased region" description="Basic and acidic residues" evidence="1">
    <location>
        <begin position="23"/>
        <end position="32"/>
    </location>
</feature>
<feature type="compositionally biased region" description="Polar residues" evidence="1">
    <location>
        <begin position="1"/>
        <end position="13"/>
    </location>
</feature>
<dbReference type="EMBL" id="PKSG01000453">
    <property type="protein sequence ID" value="POR35269.1"/>
    <property type="molecule type" value="Genomic_DNA"/>
</dbReference>
<evidence type="ECO:0000313" key="2">
    <source>
        <dbReference type="EMBL" id="POR35269.1"/>
    </source>
</evidence>
<protein>
    <submittedName>
        <fullName evidence="2">Uncharacterized protein</fullName>
    </submittedName>
</protein>
<name>A0A2S4KYK1_9HYPO</name>
<accession>A0A2S4KYK1</accession>
<gene>
    <name evidence="2" type="ORF">TPAR_04535</name>
</gene>
<feature type="region of interest" description="Disordered" evidence="1">
    <location>
        <begin position="1"/>
        <end position="32"/>
    </location>
</feature>
<evidence type="ECO:0000256" key="1">
    <source>
        <dbReference type="SAM" id="MobiDB-lite"/>
    </source>
</evidence>
<dbReference type="Proteomes" id="UP000237481">
    <property type="component" value="Unassembled WGS sequence"/>
</dbReference>
<dbReference type="AlphaFoldDB" id="A0A2S4KYK1"/>
<evidence type="ECO:0000313" key="3">
    <source>
        <dbReference type="Proteomes" id="UP000237481"/>
    </source>
</evidence>
<organism evidence="2 3">
    <name type="scientific">Tolypocladium paradoxum</name>
    <dbReference type="NCBI Taxonomy" id="94208"/>
    <lineage>
        <taxon>Eukaryota</taxon>
        <taxon>Fungi</taxon>
        <taxon>Dikarya</taxon>
        <taxon>Ascomycota</taxon>
        <taxon>Pezizomycotina</taxon>
        <taxon>Sordariomycetes</taxon>
        <taxon>Hypocreomycetidae</taxon>
        <taxon>Hypocreales</taxon>
        <taxon>Ophiocordycipitaceae</taxon>
        <taxon>Tolypocladium</taxon>
    </lineage>
</organism>
<sequence>SDPSHDAVTQQSSHPPPSHHTRRLQDALPRRRSHDDLARLPTRLPRHPGSHVLAVPLPRGPLQQHPLQPAQQVVRPWLLVLCGLRLLRPVRHRCVSDVQGAVSLLCGAWISGPVNESIGRALGDSCCCTPIEARTVDRITVNKVSFVDPINICCRNLGTYRLCQL</sequence>
<keyword evidence="3" id="KW-1185">Reference proteome</keyword>
<proteinExistence type="predicted"/>